<name>A0AA43RGA0_9ACTN</name>
<dbReference type="AlphaFoldDB" id="A0AA43RGA0"/>
<reference evidence="1" key="1">
    <citation type="submission" date="2023-07" db="EMBL/GenBank/DDBJ databases">
        <title>Between Cages and Wild: Unraveling the Impact of Captivity on Animal Microbiomes and Antimicrobial Resistance.</title>
        <authorList>
            <person name="Schmartz G.P."/>
            <person name="Rehner J."/>
            <person name="Schuff M.J."/>
            <person name="Becker S.L."/>
            <person name="Kravczyk M."/>
            <person name="Gurevich A."/>
            <person name="Francke R."/>
            <person name="Mueller R."/>
            <person name="Keller V."/>
            <person name="Keller A."/>
        </authorList>
    </citation>
    <scope>NUCLEOTIDE SEQUENCE</scope>
    <source>
        <strain evidence="1">S12M_St_49</strain>
    </source>
</reference>
<evidence type="ECO:0000313" key="1">
    <source>
        <dbReference type="EMBL" id="MDO4841284.1"/>
    </source>
</evidence>
<dbReference type="Proteomes" id="UP001168575">
    <property type="component" value="Unassembled WGS sequence"/>
</dbReference>
<keyword evidence="2" id="KW-1185">Reference proteome</keyword>
<evidence type="ECO:0000313" key="2">
    <source>
        <dbReference type="Proteomes" id="UP001168575"/>
    </source>
</evidence>
<proteinExistence type="predicted"/>
<sequence length="214" mass="23933">MPRTRKVPERVDIEPLVENAMKDDAVLAGYVEQIVDSSRHKRQVASTVVYEVACLDLDKVECHAKEILDGLNRPEGQTRCEVLKTLTLFVDKHAKEAMKSIEAAETALFDENSGPLRLSAYEYLCKLGATSEARSREIWPLIDEATQCFHGDVEFNDMLIALLAFSDGKIDPEVAKELAELMKFDSENATGNLKAKSTEIIANCKKKTKKKSEK</sequence>
<comment type="caution">
    <text evidence="1">The sequence shown here is derived from an EMBL/GenBank/DDBJ whole genome shotgun (WGS) entry which is preliminary data.</text>
</comment>
<protein>
    <recommendedName>
        <fullName evidence="3">HEAT repeat domain-containing protein</fullName>
    </recommendedName>
</protein>
<dbReference type="EMBL" id="JAUMVS010000008">
    <property type="protein sequence ID" value="MDO4841284.1"/>
    <property type="molecule type" value="Genomic_DNA"/>
</dbReference>
<accession>A0AA43RGA0</accession>
<evidence type="ECO:0008006" key="3">
    <source>
        <dbReference type="Google" id="ProtNLM"/>
    </source>
</evidence>
<gene>
    <name evidence="1" type="ORF">Q3982_01210</name>
</gene>
<organism evidence="1 2">
    <name type="scientific">Phoenicibacter congonensis</name>
    <dbReference type="NCBI Taxonomy" id="1944646"/>
    <lineage>
        <taxon>Bacteria</taxon>
        <taxon>Bacillati</taxon>
        <taxon>Actinomycetota</taxon>
        <taxon>Coriobacteriia</taxon>
        <taxon>Eggerthellales</taxon>
        <taxon>Eggerthellaceae</taxon>
        <taxon>Phoenicibacter</taxon>
    </lineage>
</organism>